<comment type="caution">
    <text evidence="2">The sequence shown here is derived from an EMBL/GenBank/DDBJ whole genome shotgun (WGS) entry which is preliminary data.</text>
</comment>
<dbReference type="Gene3D" id="2.60.40.10">
    <property type="entry name" value="Immunoglobulins"/>
    <property type="match status" value="1"/>
</dbReference>
<dbReference type="SMART" id="SM00089">
    <property type="entry name" value="PKD"/>
    <property type="match status" value="1"/>
</dbReference>
<evidence type="ECO:0000313" key="2">
    <source>
        <dbReference type="EMBL" id="MBC6466531.1"/>
    </source>
</evidence>
<dbReference type="SUPFAM" id="SSF49299">
    <property type="entry name" value="PKD domain"/>
    <property type="match status" value="1"/>
</dbReference>
<dbReference type="InterPro" id="IPR013783">
    <property type="entry name" value="Ig-like_fold"/>
</dbReference>
<dbReference type="RefSeq" id="WP_187243535.1">
    <property type="nucleotide sequence ID" value="NZ_BAAAOK010000009.1"/>
</dbReference>
<feature type="domain" description="PKD" evidence="1">
    <location>
        <begin position="495"/>
        <end position="578"/>
    </location>
</feature>
<name>A0ABR7LNU6_9ACTN</name>
<dbReference type="Gene3D" id="3.40.710.10">
    <property type="entry name" value="DD-peptidase/beta-lactamase superfamily"/>
    <property type="match status" value="1"/>
</dbReference>
<evidence type="ECO:0000259" key="1">
    <source>
        <dbReference type="PROSITE" id="PS50093"/>
    </source>
</evidence>
<dbReference type="EMBL" id="JABVEC010000008">
    <property type="protein sequence ID" value="MBC6466531.1"/>
    <property type="molecule type" value="Genomic_DNA"/>
</dbReference>
<dbReference type="InterPro" id="IPR012338">
    <property type="entry name" value="Beta-lactam/transpept-like"/>
</dbReference>
<dbReference type="InterPro" id="IPR035986">
    <property type="entry name" value="PKD_dom_sf"/>
</dbReference>
<dbReference type="CDD" id="cd00146">
    <property type="entry name" value="PKD"/>
    <property type="match status" value="1"/>
</dbReference>
<dbReference type="PROSITE" id="PS50093">
    <property type="entry name" value="PKD"/>
    <property type="match status" value="1"/>
</dbReference>
<evidence type="ECO:0000313" key="3">
    <source>
        <dbReference type="Proteomes" id="UP000805614"/>
    </source>
</evidence>
<keyword evidence="3" id="KW-1185">Reference proteome</keyword>
<protein>
    <submittedName>
        <fullName evidence="2">PKD domain-containing protein</fullName>
    </submittedName>
</protein>
<dbReference type="InterPro" id="IPR022409">
    <property type="entry name" value="PKD/Chitinase_dom"/>
</dbReference>
<gene>
    <name evidence="2" type="ORF">HKK74_13600</name>
</gene>
<organism evidence="2 3">
    <name type="scientific">Actinomadura alba</name>
    <dbReference type="NCBI Taxonomy" id="406431"/>
    <lineage>
        <taxon>Bacteria</taxon>
        <taxon>Bacillati</taxon>
        <taxon>Actinomycetota</taxon>
        <taxon>Actinomycetes</taxon>
        <taxon>Streptosporangiales</taxon>
        <taxon>Thermomonosporaceae</taxon>
        <taxon>Actinomadura</taxon>
    </lineage>
</organism>
<sequence>MTDLMRIATNVGTVTRPNGPQPPGIAFYDHVTRTECYTPTNRLYKTASVVKASILGALLQRPQELSAGERELVEKVFTDRFASTDAAGELWKILDCGKDDTGSVRPCRAMWDFWAAAGMTDTSASDTGAFGETSTTARDQVKLLKLFTGHDDGVINRERRAYALDLMKRAEPRFGVPSFAPPGTVQRLKVGYANLNDGDYAFRVHSIGQIEGGPQAYNYLMAILTDQNDEVNIPGWPYDWPYNGEQRVNDISEQLNCGVRELNGDGSCWSFKKEECSVSPPEQHCSTVHPLRSHRSQHWVRVSMPNLLGTTVHWRLKDAANGVIVDEGDAVGGPDCVCEKTVYGLYGSYILLVDRDVANPHPLGGTILNYTGDPEPGANQPPVVYAGPDVSGDEGSPIAVHGFANDDDGMPQVNWSVQPGEGVDPGGSCTVIDPSAPITQLTCNDDGTFVLTMSANDGRHGAVTDTALVHVKNVAPILGGTARAASAEDTPGIQTPRPWQAFEVGTPVQMTANFTDPGSNDTHVCAAEWDDGTSDSVTSTGHSCTITHTFDEPGMYTIKAKVTDDDGGTIDKSVLVVVYDPDGGFATSGAQLDSPVGALASAPGAGGKLSVQANPAYKPGDTGPIPGSGKVQARLDGTDFSFAATDLQWLVVAPDEQVAVKGTGTVNGEAGFGFVLYGYDDPDKLRLVVWSTTDGENPGGKVLYDNRRGADYDLDLAEPQALTGGSFQAHL</sequence>
<dbReference type="SUPFAM" id="SSF56601">
    <property type="entry name" value="beta-lactamase/transpeptidase-like"/>
    <property type="match status" value="1"/>
</dbReference>
<dbReference type="Pfam" id="PF18911">
    <property type="entry name" value="PKD_4"/>
    <property type="match status" value="1"/>
</dbReference>
<dbReference type="Proteomes" id="UP000805614">
    <property type="component" value="Unassembled WGS sequence"/>
</dbReference>
<accession>A0ABR7LNU6</accession>
<dbReference type="InterPro" id="IPR000601">
    <property type="entry name" value="PKD_dom"/>
</dbReference>
<reference evidence="2 3" key="1">
    <citation type="submission" date="2020-06" db="EMBL/GenBank/DDBJ databases">
        <title>Actinomadura xiongansis sp. nov., isolated from soil of Baiyangdian.</title>
        <authorList>
            <person name="Zhang X."/>
        </authorList>
    </citation>
    <scope>NUCLEOTIDE SEQUENCE [LARGE SCALE GENOMIC DNA]</scope>
    <source>
        <strain evidence="2 3">HBUM206468</strain>
    </source>
</reference>
<proteinExistence type="predicted"/>